<protein>
    <submittedName>
        <fullName evidence="2">Uncharacterized protein</fullName>
    </submittedName>
</protein>
<feature type="region of interest" description="Disordered" evidence="1">
    <location>
        <begin position="1"/>
        <end position="45"/>
    </location>
</feature>
<reference evidence="2" key="2">
    <citation type="submission" date="2008-12" db="EMBL/GenBank/DDBJ databases">
        <title>Improved gene annotation of the rice (Oryza sativa) genomes.</title>
        <authorList>
            <person name="Wang J."/>
            <person name="Li R."/>
            <person name="Fan W."/>
            <person name="Huang Q."/>
            <person name="Zhang J."/>
            <person name="Zhou Y."/>
            <person name="Hu Y."/>
            <person name="Zi S."/>
            <person name="Li J."/>
            <person name="Ni P."/>
            <person name="Zheng H."/>
            <person name="Zhang Y."/>
            <person name="Zhao M."/>
            <person name="Hao Q."/>
            <person name="McDermott J."/>
            <person name="Samudrala R."/>
            <person name="Kristiansen K."/>
            <person name="Wong G.K.-S."/>
        </authorList>
    </citation>
    <scope>NUCLEOTIDE SEQUENCE</scope>
</reference>
<name>B9GAK2_ORYSJ</name>
<evidence type="ECO:0000313" key="2">
    <source>
        <dbReference type="EMBL" id="EEE52058.1"/>
    </source>
</evidence>
<dbReference type="AlphaFoldDB" id="B9GAK2"/>
<feature type="compositionally biased region" description="Basic and acidic residues" evidence="1">
    <location>
        <begin position="18"/>
        <end position="45"/>
    </location>
</feature>
<dbReference type="EMBL" id="CM000148">
    <property type="protein sequence ID" value="EEE52058.1"/>
    <property type="molecule type" value="Genomic_DNA"/>
</dbReference>
<feature type="compositionally biased region" description="Low complexity" evidence="1">
    <location>
        <begin position="1"/>
        <end position="15"/>
    </location>
</feature>
<accession>B9GAK2</accession>
<reference evidence="2" key="1">
    <citation type="journal article" date="2005" name="PLoS Biol.">
        <title>The genomes of Oryza sativa: a history of duplications.</title>
        <authorList>
            <person name="Yu J."/>
            <person name="Wang J."/>
            <person name="Lin W."/>
            <person name="Li S."/>
            <person name="Li H."/>
            <person name="Zhou J."/>
            <person name="Ni P."/>
            <person name="Dong W."/>
            <person name="Hu S."/>
            <person name="Zeng C."/>
            <person name="Zhang J."/>
            <person name="Zhang Y."/>
            <person name="Li R."/>
            <person name="Xu Z."/>
            <person name="Li S."/>
            <person name="Li X."/>
            <person name="Zheng H."/>
            <person name="Cong L."/>
            <person name="Lin L."/>
            <person name="Yin J."/>
            <person name="Geng J."/>
            <person name="Li G."/>
            <person name="Shi J."/>
            <person name="Liu J."/>
            <person name="Lv H."/>
            <person name="Li J."/>
            <person name="Wang J."/>
            <person name="Deng Y."/>
            <person name="Ran L."/>
            <person name="Shi X."/>
            <person name="Wang X."/>
            <person name="Wu Q."/>
            <person name="Li C."/>
            <person name="Ren X."/>
            <person name="Wang J."/>
            <person name="Wang X."/>
            <person name="Li D."/>
            <person name="Liu D."/>
            <person name="Zhang X."/>
            <person name="Ji Z."/>
            <person name="Zhao W."/>
            <person name="Sun Y."/>
            <person name="Zhang Z."/>
            <person name="Bao J."/>
            <person name="Han Y."/>
            <person name="Dong L."/>
            <person name="Ji J."/>
            <person name="Chen P."/>
            <person name="Wu S."/>
            <person name="Liu J."/>
            <person name="Xiao Y."/>
            <person name="Bu D."/>
            <person name="Tan J."/>
            <person name="Yang L."/>
            <person name="Ye C."/>
            <person name="Zhang J."/>
            <person name="Xu J."/>
            <person name="Zhou Y."/>
            <person name="Yu Y."/>
            <person name="Zhang B."/>
            <person name="Zhuang S."/>
            <person name="Wei H."/>
            <person name="Liu B."/>
            <person name="Lei M."/>
            <person name="Yu H."/>
            <person name="Li Y."/>
            <person name="Xu H."/>
            <person name="Wei S."/>
            <person name="He X."/>
            <person name="Fang L."/>
            <person name="Zhang Z."/>
            <person name="Zhang Y."/>
            <person name="Huang X."/>
            <person name="Su Z."/>
            <person name="Tong W."/>
            <person name="Li J."/>
            <person name="Tong Z."/>
            <person name="Li S."/>
            <person name="Ye J."/>
            <person name="Wang L."/>
            <person name="Fang L."/>
            <person name="Lei T."/>
            <person name="Chen C."/>
            <person name="Chen H."/>
            <person name="Xu Z."/>
            <person name="Li H."/>
            <person name="Huang H."/>
            <person name="Zhang F."/>
            <person name="Xu H."/>
            <person name="Li N."/>
            <person name="Zhao C."/>
            <person name="Li S."/>
            <person name="Dong L."/>
            <person name="Huang Y."/>
            <person name="Li L."/>
            <person name="Xi Y."/>
            <person name="Qi Q."/>
            <person name="Li W."/>
            <person name="Zhang B."/>
            <person name="Hu W."/>
            <person name="Zhang Y."/>
            <person name="Tian X."/>
            <person name="Jiao Y."/>
            <person name="Liang X."/>
            <person name="Jin J."/>
            <person name="Gao L."/>
            <person name="Zheng W."/>
            <person name="Hao B."/>
            <person name="Liu S."/>
            <person name="Wang W."/>
            <person name="Yuan L."/>
            <person name="Cao M."/>
            <person name="McDermott J."/>
            <person name="Samudrala R."/>
            <person name="Wang J."/>
            <person name="Wong G.K."/>
            <person name="Yang H."/>
        </authorList>
    </citation>
    <scope>NUCLEOTIDE SEQUENCE [LARGE SCALE GENOMIC DNA]</scope>
</reference>
<sequence length="70" mass="7556">MASTWATLAAAEAPTGSQERDTHPTDGKEATGQLHERVDVAERKEREQRYVQRFAGLVAAGGRGIHTGHS</sequence>
<gene>
    <name evidence="2" type="ORF">OsJ_33811</name>
</gene>
<evidence type="ECO:0000256" key="1">
    <source>
        <dbReference type="SAM" id="MobiDB-lite"/>
    </source>
</evidence>
<proteinExistence type="predicted"/>
<organism evidence="2">
    <name type="scientific">Oryza sativa subsp. japonica</name>
    <name type="common">Rice</name>
    <dbReference type="NCBI Taxonomy" id="39947"/>
    <lineage>
        <taxon>Eukaryota</taxon>
        <taxon>Viridiplantae</taxon>
        <taxon>Streptophyta</taxon>
        <taxon>Embryophyta</taxon>
        <taxon>Tracheophyta</taxon>
        <taxon>Spermatophyta</taxon>
        <taxon>Magnoliopsida</taxon>
        <taxon>Liliopsida</taxon>
        <taxon>Poales</taxon>
        <taxon>Poaceae</taxon>
        <taxon>BOP clade</taxon>
        <taxon>Oryzoideae</taxon>
        <taxon>Oryzeae</taxon>
        <taxon>Oryzinae</taxon>
        <taxon>Oryza</taxon>
        <taxon>Oryza sativa</taxon>
    </lineage>
</organism>
<dbReference type="Proteomes" id="UP000007752">
    <property type="component" value="Chromosome 11"/>
</dbReference>